<name>A0A9J6BIW7_POLVA</name>
<evidence type="ECO:0000313" key="8">
    <source>
        <dbReference type="Proteomes" id="UP001107558"/>
    </source>
</evidence>
<accession>A0A9J6BIW7</accession>
<dbReference type="OrthoDB" id="958254at2759"/>
<feature type="signal peptide" evidence="6">
    <location>
        <begin position="1"/>
        <end position="19"/>
    </location>
</feature>
<feature type="chain" id="PRO_5039915658" description="Gamma interferon inducible lysosomal thiol reductase" evidence="6">
    <location>
        <begin position="20"/>
        <end position="189"/>
    </location>
</feature>
<organism evidence="7 8">
    <name type="scientific">Polypedilum vanderplanki</name>
    <name type="common">Sleeping chironomid midge</name>
    <dbReference type="NCBI Taxonomy" id="319348"/>
    <lineage>
        <taxon>Eukaryota</taxon>
        <taxon>Metazoa</taxon>
        <taxon>Ecdysozoa</taxon>
        <taxon>Arthropoda</taxon>
        <taxon>Hexapoda</taxon>
        <taxon>Insecta</taxon>
        <taxon>Pterygota</taxon>
        <taxon>Neoptera</taxon>
        <taxon>Endopterygota</taxon>
        <taxon>Diptera</taxon>
        <taxon>Nematocera</taxon>
        <taxon>Chironomoidea</taxon>
        <taxon>Chironomidae</taxon>
        <taxon>Chironominae</taxon>
        <taxon>Polypedilum</taxon>
        <taxon>Polypedilum</taxon>
    </lineage>
</organism>
<dbReference type="Proteomes" id="UP001107558">
    <property type="component" value="Chromosome 4"/>
</dbReference>
<dbReference type="GO" id="GO:0016671">
    <property type="term" value="F:oxidoreductase activity, acting on a sulfur group of donors, disulfide as acceptor"/>
    <property type="evidence" value="ECO:0007669"/>
    <property type="project" value="InterPro"/>
</dbReference>
<proteinExistence type="inferred from homology"/>
<keyword evidence="3" id="KW-0964">Secreted</keyword>
<evidence type="ECO:0000256" key="6">
    <source>
        <dbReference type="SAM" id="SignalP"/>
    </source>
</evidence>
<reference evidence="7" key="1">
    <citation type="submission" date="2021-03" db="EMBL/GenBank/DDBJ databases">
        <title>Chromosome level genome of the anhydrobiotic midge Polypedilum vanderplanki.</title>
        <authorList>
            <person name="Yoshida Y."/>
            <person name="Kikawada T."/>
            <person name="Gusev O."/>
        </authorList>
    </citation>
    <scope>NUCLEOTIDE SEQUENCE</scope>
    <source>
        <strain evidence="7">NIAS01</strain>
        <tissue evidence="7">Whole body or cell culture</tissue>
    </source>
</reference>
<evidence type="ECO:0000256" key="1">
    <source>
        <dbReference type="ARBA" id="ARBA00004613"/>
    </source>
</evidence>
<keyword evidence="5" id="KW-0325">Glycoprotein</keyword>
<gene>
    <name evidence="7" type="ORF">PVAND_017390</name>
</gene>
<evidence type="ECO:0000256" key="2">
    <source>
        <dbReference type="ARBA" id="ARBA00005679"/>
    </source>
</evidence>
<dbReference type="InterPro" id="IPR004911">
    <property type="entry name" value="Interferon-induced_GILT"/>
</dbReference>
<sequence>MFLKFSLIFFLTFLKISEGILKVDIFLESECKSSKQFLQEQIKPNYEQIKGDVLLTFVPFGKSHSITNTSGIFFECQHGHFECHNNIFLSCALNLITESDLRTQFMICAMDYSTPLNHCASEVGLKIREVHECAESNDGIELQLENEKKTTPIIEMSGHVPTIVFNEIYDKNDDEKAFMNFLEIVKEKI</sequence>
<dbReference type="AlphaFoldDB" id="A0A9J6BIW7"/>
<dbReference type="PANTHER" id="PTHR13234">
    <property type="entry name" value="GAMMA-INTERFERON INDUCIBLE LYSOSOMAL THIOL REDUCTASE GILT"/>
    <property type="match status" value="1"/>
</dbReference>
<dbReference type="PANTHER" id="PTHR13234:SF8">
    <property type="entry name" value="GAMMA-INTERFERON-INDUCIBLE LYSOSOMAL THIOL REDUCTASE"/>
    <property type="match status" value="1"/>
</dbReference>
<evidence type="ECO:0000256" key="5">
    <source>
        <dbReference type="ARBA" id="ARBA00023180"/>
    </source>
</evidence>
<dbReference type="GO" id="GO:0005576">
    <property type="term" value="C:extracellular region"/>
    <property type="evidence" value="ECO:0007669"/>
    <property type="project" value="UniProtKB-SubCell"/>
</dbReference>
<comment type="similarity">
    <text evidence="2">Belongs to the GILT family.</text>
</comment>
<protein>
    <recommendedName>
        <fullName evidence="9">Gamma interferon inducible lysosomal thiol reductase</fullName>
    </recommendedName>
</protein>
<dbReference type="Pfam" id="PF03227">
    <property type="entry name" value="GILT"/>
    <property type="match status" value="1"/>
</dbReference>
<dbReference type="EMBL" id="JADBJN010000004">
    <property type="protein sequence ID" value="KAG5669503.1"/>
    <property type="molecule type" value="Genomic_DNA"/>
</dbReference>
<comment type="subcellular location">
    <subcellularLocation>
        <location evidence="1">Secreted</location>
    </subcellularLocation>
</comment>
<evidence type="ECO:0000256" key="4">
    <source>
        <dbReference type="ARBA" id="ARBA00022729"/>
    </source>
</evidence>
<evidence type="ECO:0000313" key="7">
    <source>
        <dbReference type="EMBL" id="KAG5669503.1"/>
    </source>
</evidence>
<comment type="caution">
    <text evidence="7">The sequence shown here is derived from an EMBL/GenBank/DDBJ whole genome shotgun (WGS) entry which is preliminary data.</text>
</comment>
<evidence type="ECO:0008006" key="9">
    <source>
        <dbReference type="Google" id="ProtNLM"/>
    </source>
</evidence>
<keyword evidence="8" id="KW-1185">Reference proteome</keyword>
<keyword evidence="4 6" id="KW-0732">Signal</keyword>
<evidence type="ECO:0000256" key="3">
    <source>
        <dbReference type="ARBA" id="ARBA00022525"/>
    </source>
</evidence>